<reference evidence="11 12" key="1">
    <citation type="submission" date="2024-09" db="EMBL/GenBank/DDBJ databases">
        <title>Rethinking Asexuality: The Enigmatic Case of Functional Sexual Genes in Lepraria (Stereocaulaceae).</title>
        <authorList>
            <person name="Doellman M."/>
            <person name="Sun Y."/>
            <person name="Barcenas-Pena A."/>
            <person name="Lumbsch H.T."/>
            <person name="Grewe F."/>
        </authorList>
    </citation>
    <scope>NUCLEOTIDE SEQUENCE [LARGE SCALE GENOMIC DNA]</scope>
    <source>
        <strain evidence="11 12">Mercado 3170</strain>
    </source>
</reference>
<comment type="similarity">
    <text evidence="2">Belongs to the TAF4 family.</text>
</comment>
<evidence type="ECO:0000256" key="1">
    <source>
        <dbReference type="ARBA" id="ARBA00004123"/>
    </source>
</evidence>
<feature type="region of interest" description="Disordered" evidence="9">
    <location>
        <begin position="447"/>
        <end position="504"/>
    </location>
</feature>
<comment type="caution">
    <text evidence="11">The sequence shown here is derived from an EMBL/GenBank/DDBJ whole genome shotgun (WGS) entry which is preliminary data.</text>
</comment>
<evidence type="ECO:0000256" key="3">
    <source>
        <dbReference type="ARBA" id="ARBA00017306"/>
    </source>
</evidence>
<feature type="compositionally biased region" description="Polar residues" evidence="9">
    <location>
        <begin position="50"/>
        <end position="66"/>
    </location>
</feature>
<comment type="subcellular location">
    <subcellularLocation>
        <location evidence="1">Nucleus</location>
    </subcellularLocation>
</comment>
<proteinExistence type="inferred from homology"/>
<feature type="compositionally biased region" description="Polar residues" evidence="9">
    <location>
        <begin position="395"/>
        <end position="405"/>
    </location>
</feature>
<protein>
    <recommendedName>
        <fullName evidence="3">Transcription initiation factor TFIID subunit 4</fullName>
    </recommendedName>
    <alternativeName>
        <fullName evidence="8">TBP-associated factor 4</fullName>
    </alternativeName>
</protein>
<feature type="compositionally biased region" description="Polar residues" evidence="9">
    <location>
        <begin position="75"/>
        <end position="134"/>
    </location>
</feature>
<evidence type="ECO:0000256" key="8">
    <source>
        <dbReference type="ARBA" id="ARBA00031747"/>
    </source>
</evidence>
<evidence type="ECO:0000256" key="9">
    <source>
        <dbReference type="SAM" id="MobiDB-lite"/>
    </source>
</evidence>
<dbReference type="Proteomes" id="UP001590950">
    <property type="component" value="Unassembled WGS sequence"/>
</dbReference>
<dbReference type="Pfam" id="PF05236">
    <property type="entry name" value="TAF4"/>
    <property type="match status" value="1"/>
</dbReference>
<keyword evidence="4" id="KW-0805">Transcription regulation</keyword>
<feature type="region of interest" description="Disordered" evidence="9">
    <location>
        <begin position="385"/>
        <end position="405"/>
    </location>
</feature>
<feature type="region of interest" description="Disordered" evidence="9">
    <location>
        <begin position="1"/>
        <end position="161"/>
    </location>
</feature>
<dbReference type="InterPro" id="IPR007900">
    <property type="entry name" value="TAF4_C"/>
</dbReference>
<gene>
    <name evidence="11" type="ORF">N7G274_006485</name>
</gene>
<evidence type="ECO:0000256" key="4">
    <source>
        <dbReference type="ARBA" id="ARBA00023015"/>
    </source>
</evidence>
<keyword evidence="6" id="KW-0539">Nucleus</keyword>
<name>A0ABR4A9D2_9LECA</name>
<feature type="domain" description="Transcription initiation factor TFIID component TAF4 C-terminal" evidence="10">
    <location>
        <begin position="332"/>
        <end position="612"/>
    </location>
</feature>
<keyword evidence="5" id="KW-0804">Transcription</keyword>
<comment type="function">
    <text evidence="7">Functions as a component of the DNA-binding general transcription factor complex TFIID. Binding of TFIID to a promoter (with or without TATA element) is the initial step in pre-initiation complex (PIC) formation. TFIID plays a key role in the regulation of gene expression by RNA polymerase II through different activities such as transcription activator interaction, core promoter recognition and selectivity, TFIIA and TFIIB interaction, chromatin modification (histone acetylation by TAF1), facilitation of DNA opening and initiation of transcription.</text>
</comment>
<dbReference type="EMBL" id="JBEFKJ010000019">
    <property type="protein sequence ID" value="KAL2041027.1"/>
    <property type="molecule type" value="Genomic_DNA"/>
</dbReference>
<evidence type="ECO:0000256" key="5">
    <source>
        <dbReference type="ARBA" id="ARBA00023163"/>
    </source>
</evidence>
<evidence type="ECO:0000256" key="6">
    <source>
        <dbReference type="ARBA" id="ARBA00023242"/>
    </source>
</evidence>
<keyword evidence="12" id="KW-1185">Reference proteome</keyword>
<evidence type="ECO:0000313" key="12">
    <source>
        <dbReference type="Proteomes" id="UP001590950"/>
    </source>
</evidence>
<feature type="compositionally biased region" description="Polar residues" evidence="9">
    <location>
        <begin position="1"/>
        <end position="10"/>
    </location>
</feature>
<evidence type="ECO:0000313" key="11">
    <source>
        <dbReference type="EMBL" id="KAL2041027.1"/>
    </source>
</evidence>
<accession>A0ABR4A9D2</accession>
<organism evidence="11 12">
    <name type="scientific">Stereocaulon virgatum</name>
    <dbReference type="NCBI Taxonomy" id="373712"/>
    <lineage>
        <taxon>Eukaryota</taxon>
        <taxon>Fungi</taxon>
        <taxon>Dikarya</taxon>
        <taxon>Ascomycota</taxon>
        <taxon>Pezizomycotina</taxon>
        <taxon>Lecanoromycetes</taxon>
        <taxon>OSLEUM clade</taxon>
        <taxon>Lecanoromycetidae</taxon>
        <taxon>Lecanorales</taxon>
        <taxon>Lecanorineae</taxon>
        <taxon>Stereocaulaceae</taxon>
        <taxon>Stereocaulon</taxon>
    </lineage>
</organism>
<evidence type="ECO:0000259" key="10">
    <source>
        <dbReference type="Pfam" id="PF05236"/>
    </source>
</evidence>
<evidence type="ECO:0000256" key="2">
    <source>
        <dbReference type="ARBA" id="ARBA00006178"/>
    </source>
</evidence>
<feature type="compositionally biased region" description="Low complexity" evidence="9">
    <location>
        <begin position="466"/>
        <end position="483"/>
    </location>
</feature>
<evidence type="ECO:0000256" key="7">
    <source>
        <dbReference type="ARBA" id="ARBA00025346"/>
    </source>
</evidence>
<sequence length="627" mass="66697">MAQQYQQPPRTYSPLPRTDSPHHCQSNPYTPPVNPSNAVKRQPLSPNPQSPYGSPNNIQLPNQVFSSPYYGSHANGASTNHSYNPYQQPGSAASPSSTQIHNYSSQASSPYSPNTHYNPYAAQSSPNTAHSYNTIPAPPSQSGPSGAMGPPSRPAVDKPTDINELGDVMAHSGIDLREEEAALSFNFTRAQHRREGGYGATSGASSHTAPRDNYYMQNTPGDRNSFYGSGTFNQAAEAPTKSAEDLAAEARKKTLRQKAEIHSYHLNDPFLYPKVLIHDLKKQASAMSVVIPSRGHYNPQARPGAPPRELLVQGPDKNWVMKSVTSEELLDLESPYAEILALISLAAQERIRGLVEDAAALAKGRRMGSHGVVPLELAGIATGSGASESVAGLPTPSNSAVSPISNPLKRSYSEMNKPLTPVSDDHGPATTKIFANPVAKALNKIAQAQRKAEEDRLAKRQRRSAAEGSQAGSGSVGTSGTPGEVAPAVEVKKTGKGKKAVDTATQKANEAQQHAATMQTMNYAVGLSGAMGKKLSWMNKGAAPVPSNPFLAKPNTNASNSKAGASNANGVGSGLTKERAFGEFREDKEAGAGIQLRDVISALEHDGKERKALQRAYYKQGQAGVRR</sequence>